<evidence type="ECO:0000256" key="7">
    <source>
        <dbReference type="ARBA" id="ARBA00023306"/>
    </source>
</evidence>
<proteinExistence type="inferred from homology"/>
<feature type="region of interest" description="Disordered" evidence="8">
    <location>
        <begin position="1"/>
        <end position="33"/>
    </location>
</feature>
<dbReference type="OrthoDB" id="5565328at2759"/>
<accession>A0A6A6QII7</accession>
<evidence type="ECO:0000256" key="2">
    <source>
        <dbReference type="ARBA" id="ARBA00008585"/>
    </source>
</evidence>
<keyword evidence="10" id="KW-1185">Reference proteome</keyword>
<keyword evidence="4" id="KW-0498">Mitosis</keyword>
<feature type="compositionally biased region" description="Low complexity" evidence="8">
    <location>
        <begin position="162"/>
        <end position="197"/>
    </location>
</feature>
<evidence type="ECO:0000256" key="3">
    <source>
        <dbReference type="ARBA" id="ARBA00022618"/>
    </source>
</evidence>
<reference evidence="9" key="1">
    <citation type="journal article" date="2020" name="Stud. Mycol.">
        <title>101 Dothideomycetes genomes: a test case for predicting lifestyles and emergence of pathogens.</title>
        <authorList>
            <person name="Haridas S."/>
            <person name="Albert R."/>
            <person name="Binder M."/>
            <person name="Bloem J."/>
            <person name="Labutti K."/>
            <person name="Salamov A."/>
            <person name="Andreopoulos B."/>
            <person name="Baker S."/>
            <person name="Barry K."/>
            <person name="Bills G."/>
            <person name="Bluhm B."/>
            <person name="Cannon C."/>
            <person name="Castanera R."/>
            <person name="Culley D."/>
            <person name="Daum C."/>
            <person name="Ezra D."/>
            <person name="Gonzalez J."/>
            <person name="Henrissat B."/>
            <person name="Kuo A."/>
            <person name="Liang C."/>
            <person name="Lipzen A."/>
            <person name="Lutzoni F."/>
            <person name="Magnuson J."/>
            <person name="Mondo S."/>
            <person name="Nolan M."/>
            <person name="Ohm R."/>
            <person name="Pangilinan J."/>
            <person name="Park H.-J."/>
            <person name="Ramirez L."/>
            <person name="Alfaro M."/>
            <person name="Sun H."/>
            <person name="Tritt A."/>
            <person name="Yoshinaga Y."/>
            <person name="Zwiers L.-H."/>
            <person name="Turgeon B."/>
            <person name="Goodwin S."/>
            <person name="Spatafora J."/>
            <person name="Crous P."/>
            <person name="Grigoriev I."/>
        </authorList>
    </citation>
    <scope>NUCLEOTIDE SEQUENCE</scope>
    <source>
        <strain evidence="9">CBS 269.34</strain>
    </source>
</reference>
<dbReference type="EMBL" id="MU004195">
    <property type="protein sequence ID" value="KAF2491864.1"/>
    <property type="molecule type" value="Genomic_DNA"/>
</dbReference>
<dbReference type="GO" id="GO:0005634">
    <property type="term" value="C:nucleus"/>
    <property type="evidence" value="ECO:0007669"/>
    <property type="project" value="UniProtKB-SubCell"/>
</dbReference>
<dbReference type="InterPro" id="IPR019440">
    <property type="entry name" value="MAU2"/>
</dbReference>
<evidence type="ECO:0000256" key="1">
    <source>
        <dbReference type="ARBA" id="ARBA00004123"/>
    </source>
</evidence>
<evidence type="ECO:0000256" key="6">
    <source>
        <dbReference type="ARBA" id="ARBA00023242"/>
    </source>
</evidence>
<evidence type="ECO:0000256" key="5">
    <source>
        <dbReference type="ARBA" id="ARBA00022829"/>
    </source>
</evidence>
<gene>
    <name evidence="9" type="ORF">BU16DRAFT_530287</name>
</gene>
<evidence type="ECO:0000313" key="9">
    <source>
        <dbReference type="EMBL" id="KAF2491864.1"/>
    </source>
</evidence>
<feature type="region of interest" description="Disordered" evidence="8">
    <location>
        <begin position="63"/>
        <end position="86"/>
    </location>
</feature>
<dbReference type="AlphaFoldDB" id="A0A6A6QII7"/>
<comment type="subcellular location">
    <subcellularLocation>
        <location evidence="1">Nucleus</location>
    </subcellularLocation>
</comment>
<keyword evidence="5" id="KW-0159">Chromosome partition</keyword>
<evidence type="ECO:0000256" key="8">
    <source>
        <dbReference type="SAM" id="MobiDB-lite"/>
    </source>
</evidence>
<name>A0A6A6QII7_9PEZI</name>
<organism evidence="9 10">
    <name type="scientific">Lophium mytilinum</name>
    <dbReference type="NCBI Taxonomy" id="390894"/>
    <lineage>
        <taxon>Eukaryota</taxon>
        <taxon>Fungi</taxon>
        <taxon>Dikarya</taxon>
        <taxon>Ascomycota</taxon>
        <taxon>Pezizomycotina</taxon>
        <taxon>Dothideomycetes</taxon>
        <taxon>Pleosporomycetidae</taxon>
        <taxon>Mytilinidiales</taxon>
        <taxon>Mytilinidiaceae</taxon>
        <taxon>Lophium</taxon>
    </lineage>
</organism>
<feature type="compositionally biased region" description="Low complexity" evidence="8">
    <location>
        <begin position="106"/>
        <end position="153"/>
    </location>
</feature>
<dbReference type="PANTHER" id="PTHR21394">
    <property type="entry name" value="MAU2 CHROMATID COHESION FACTOR HOMOLOG"/>
    <property type="match status" value="1"/>
</dbReference>
<comment type="similarity">
    <text evidence="2">Belongs to the SCC4/mau-2 family.</text>
</comment>
<sequence length="883" mass="99295">MSYPYQYSPQGQPGPPYPPQRQQQAPTNGYAANGYPVYHQASQLPQQRNMQYVNPQVVQSQPMVVIPQRSSQQHNQYQTQTRPSPQYLSQPLAATFDSIDVHPHNTHVPQRHPQTQHTPRPQHQTSYQAQQQQTPNVHQAQQRQQDGAQRQQQTPLRQHSVTQQHRQPLQHNQQPPRPQQQTPRPQQQTPRPQQKTPGSQQQATRPGQIRHPQVVITTPSRSVSVTSTTPRASPSPNGATDYNPLLLLLAEEYIEAAHGMGPTVSLTHQDQETYYKLMSTGMGCMEAVLKNYKLHPAVEGQIRLRFATLLHNETNNDTEADTILNHGIMLCQRHRLLDLKYSMQHLQARVLAKTNPGAAIKTLDKVIREAEDYGHVAWVYALRFLCVSLSQQTPSQRGYSTSLHHLDAISRLSDDHRDLAIYVVSATFKALLHLRTPGTDSMIEAQRAIADARQYQLDRSVQGLTQIMALLSILDVVCSIQNKKRDDILEKMNTMHQFMDRRNPTKGTEQTSDEGFLGVPIDHSSSGQLHASTGGIFRKTADGRDQLVFAWFHHRDIYCLGYYLSGVAASLNNEKKSMYFLQEGIKLIRGVYLPSSCQHLPVTDHILESLQQHEAHPESISEMSSLTNWRTLMDWHIRLQLAFHSCNRADWQAARNTQTFLQQTAGHSSLGDAMYRERLAVYLGGAIDQGAGQLDSALRSYQSDILALPEAALVNDPNTDIAILAALNTLLIIREPSHPQHVQFGYLMTQLEPFCSHHKSGDIVAAFQLIRGCIDNARTVNSTTYIKTALKNARGVSNQQLTCMAMAAFTFQFATDRLDEGAVKAHEACQKVAVRAQSKLWECTADGMLATLLEKLGNGQQAAVVRTEIEELRESLPEDLRGY</sequence>
<feature type="region of interest" description="Disordered" evidence="8">
    <location>
        <begin position="102"/>
        <end position="239"/>
    </location>
</feature>
<dbReference type="GO" id="GO:0007064">
    <property type="term" value="P:mitotic sister chromatid cohesion"/>
    <property type="evidence" value="ECO:0007669"/>
    <property type="project" value="InterPro"/>
</dbReference>
<dbReference type="GO" id="GO:0051301">
    <property type="term" value="P:cell division"/>
    <property type="evidence" value="ECO:0007669"/>
    <property type="project" value="UniProtKB-KW"/>
</dbReference>
<evidence type="ECO:0000313" key="10">
    <source>
        <dbReference type="Proteomes" id="UP000799750"/>
    </source>
</evidence>
<dbReference type="Proteomes" id="UP000799750">
    <property type="component" value="Unassembled WGS sequence"/>
</dbReference>
<keyword evidence="3" id="KW-0132">Cell division</keyword>
<protein>
    <recommendedName>
        <fullName evidence="11">Cohesin loading factor-domain-containing protein</fullName>
    </recommendedName>
</protein>
<keyword evidence="7" id="KW-0131">Cell cycle</keyword>
<evidence type="ECO:0000256" key="4">
    <source>
        <dbReference type="ARBA" id="ARBA00022776"/>
    </source>
</evidence>
<dbReference type="Pfam" id="PF10345">
    <property type="entry name" value="Cohesin_load"/>
    <property type="match status" value="1"/>
</dbReference>
<keyword evidence="6" id="KW-0539">Nucleus</keyword>
<dbReference type="GO" id="GO:0007059">
    <property type="term" value="P:chromosome segregation"/>
    <property type="evidence" value="ECO:0007669"/>
    <property type="project" value="UniProtKB-KW"/>
</dbReference>
<evidence type="ECO:0008006" key="11">
    <source>
        <dbReference type="Google" id="ProtNLM"/>
    </source>
</evidence>
<feature type="compositionally biased region" description="Low complexity" evidence="8">
    <location>
        <begin position="214"/>
        <end position="236"/>
    </location>
</feature>
<feature type="compositionally biased region" description="Low complexity" evidence="8">
    <location>
        <begin position="1"/>
        <end position="11"/>
    </location>
</feature>